<evidence type="ECO:0000313" key="2">
    <source>
        <dbReference type="EMBL" id="GAA2928989.1"/>
    </source>
</evidence>
<dbReference type="Proteomes" id="UP001501102">
    <property type="component" value="Unassembled WGS sequence"/>
</dbReference>
<proteinExistence type="predicted"/>
<sequence>MGLRAPIEGRGLTREGAAEPPPYDRADTVAWYRGGPQPGSPGAAVLVGHVDTDRAPAVFYELGGLKRGETVSVDRADGSTAEFTVDDVTVFGKDHFDAGRVYGPHTAGRAELRLITCGGDYDRARRQYSANVVVSAAEKKRMARIVADVPVHDVIVGDGEGQVPLKKVRTTLLKLPRVLPGAQVTVVNDRLRALGDLMSNMPIPKGPMPKGMRMPKGPLRPRK</sequence>
<dbReference type="InterPro" id="IPR042001">
    <property type="entry name" value="Sortase_F"/>
</dbReference>
<feature type="region of interest" description="Disordered" evidence="1">
    <location>
        <begin position="198"/>
        <end position="223"/>
    </location>
</feature>
<evidence type="ECO:0008006" key="4">
    <source>
        <dbReference type="Google" id="ProtNLM"/>
    </source>
</evidence>
<evidence type="ECO:0000313" key="3">
    <source>
        <dbReference type="Proteomes" id="UP001501102"/>
    </source>
</evidence>
<dbReference type="InterPro" id="IPR025445">
    <property type="entry name" value="DUF4191"/>
</dbReference>
<reference evidence="2 3" key="1">
    <citation type="journal article" date="2019" name="Int. J. Syst. Evol. Microbiol.">
        <title>The Global Catalogue of Microorganisms (GCM) 10K type strain sequencing project: providing services to taxonomists for standard genome sequencing and annotation.</title>
        <authorList>
            <consortium name="The Broad Institute Genomics Platform"/>
            <consortium name="The Broad Institute Genome Sequencing Center for Infectious Disease"/>
            <person name="Wu L."/>
            <person name="Ma J."/>
        </authorList>
    </citation>
    <scope>NUCLEOTIDE SEQUENCE [LARGE SCALE GENOMIC DNA]</scope>
    <source>
        <strain evidence="2 3">JCM 4087</strain>
    </source>
</reference>
<dbReference type="InterPro" id="IPR023365">
    <property type="entry name" value="Sortase_dom-sf"/>
</dbReference>
<accession>A0ABN3WXD8</accession>
<dbReference type="Pfam" id="PF13829">
    <property type="entry name" value="DUF4191"/>
    <property type="match status" value="1"/>
</dbReference>
<dbReference type="SUPFAM" id="SSF63817">
    <property type="entry name" value="Sortase"/>
    <property type="match status" value="1"/>
</dbReference>
<feature type="compositionally biased region" description="Basic and acidic residues" evidence="1">
    <location>
        <begin position="11"/>
        <end position="26"/>
    </location>
</feature>
<gene>
    <name evidence="2" type="ORF">GCM10020221_26010</name>
</gene>
<dbReference type="NCBIfam" id="NF033748">
    <property type="entry name" value="class_F_sortase"/>
    <property type="match status" value="1"/>
</dbReference>
<protein>
    <recommendedName>
        <fullName evidence="4">Class F sortase</fullName>
    </recommendedName>
</protein>
<feature type="compositionally biased region" description="Low complexity" evidence="1">
    <location>
        <begin position="208"/>
        <end position="217"/>
    </location>
</feature>
<comment type="caution">
    <text evidence="2">The sequence shown here is derived from an EMBL/GenBank/DDBJ whole genome shotgun (WGS) entry which is preliminary data.</text>
</comment>
<dbReference type="Gene3D" id="2.40.260.10">
    <property type="entry name" value="Sortase"/>
    <property type="match status" value="1"/>
</dbReference>
<organism evidence="2 3">
    <name type="scientific">Streptomyces thioluteus</name>
    <dbReference type="NCBI Taxonomy" id="66431"/>
    <lineage>
        <taxon>Bacteria</taxon>
        <taxon>Bacillati</taxon>
        <taxon>Actinomycetota</taxon>
        <taxon>Actinomycetes</taxon>
        <taxon>Kitasatosporales</taxon>
        <taxon>Streptomycetaceae</taxon>
        <taxon>Streptomyces</taxon>
    </lineage>
</organism>
<name>A0ABN3WXD8_STRTU</name>
<dbReference type="CDD" id="cd05829">
    <property type="entry name" value="Sortase_F"/>
    <property type="match status" value="1"/>
</dbReference>
<dbReference type="EMBL" id="BAAAXZ010000100">
    <property type="protein sequence ID" value="GAA2928989.1"/>
    <property type="molecule type" value="Genomic_DNA"/>
</dbReference>
<evidence type="ECO:0000256" key="1">
    <source>
        <dbReference type="SAM" id="MobiDB-lite"/>
    </source>
</evidence>
<keyword evidence="3" id="KW-1185">Reference proteome</keyword>
<feature type="region of interest" description="Disordered" evidence="1">
    <location>
        <begin position="1"/>
        <end position="26"/>
    </location>
</feature>